<keyword evidence="2" id="KW-0812">Transmembrane</keyword>
<reference evidence="4" key="1">
    <citation type="journal article" date="2019" name="Int. J. Syst. Evol. Microbiol.">
        <title>The Global Catalogue of Microorganisms (GCM) 10K type strain sequencing project: providing services to taxonomists for standard genome sequencing and annotation.</title>
        <authorList>
            <consortium name="The Broad Institute Genomics Platform"/>
            <consortium name="The Broad Institute Genome Sequencing Center for Infectious Disease"/>
            <person name="Wu L."/>
            <person name="Ma J."/>
        </authorList>
    </citation>
    <scope>NUCLEOTIDE SEQUENCE [LARGE SCALE GENOMIC DNA]</scope>
    <source>
        <strain evidence="4">JCM 31920</strain>
    </source>
</reference>
<proteinExistence type="predicted"/>
<keyword evidence="1" id="KW-0175">Coiled coil</keyword>
<dbReference type="EMBL" id="BAABEY010000016">
    <property type="protein sequence ID" value="GAA4436596.1"/>
    <property type="molecule type" value="Genomic_DNA"/>
</dbReference>
<dbReference type="Proteomes" id="UP001501508">
    <property type="component" value="Unassembled WGS sequence"/>
</dbReference>
<feature type="transmembrane region" description="Helical" evidence="2">
    <location>
        <begin position="12"/>
        <end position="31"/>
    </location>
</feature>
<protein>
    <recommendedName>
        <fullName evidence="5">Chromosome segregation protein SMC</fullName>
    </recommendedName>
</protein>
<evidence type="ECO:0000313" key="3">
    <source>
        <dbReference type="EMBL" id="GAA4436596.1"/>
    </source>
</evidence>
<dbReference type="RefSeq" id="WP_345027657.1">
    <property type="nucleotide sequence ID" value="NZ_BAABEY010000016.1"/>
</dbReference>
<sequence length="317" mass="35538">MSTQSENQTSAPWILVGLLALVAGIFGFLFFQQKGDLATQQTEIVAKAKEIAFTKTKLDSVSRALDEKIAEVTRLGGNVTELESVKAKLEADLAQLKKGDRVENRKYLAKIKNYEKFLAEKDTEIAALKEENERLASTNETLNSEIGTLNEDRANLQRRQQELTDTVSLFNQENRVLTEKVNLASALKAQNLNVTAINSRGKEREKDSYKARKVDKIKVAFNLAENPLTKQENKEIYMRVLDPEGAVLADEAIAGGNFTTVSGEDSKYTTREVVSYTNDNQKVEMVYDYAAQFRPGKYNVELYSEGYKIGTSNIVIR</sequence>
<name>A0ABP8LTQ4_9BACT</name>
<keyword evidence="4" id="KW-1185">Reference proteome</keyword>
<keyword evidence="2" id="KW-0472">Membrane</keyword>
<feature type="coiled-coil region" evidence="1">
    <location>
        <begin position="79"/>
        <end position="173"/>
    </location>
</feature>
<keyword evidence="2" id="KW-1133">Transmembrane helix</keyword>
<gene>
    <name evidence="3" type="ORF">GCM10023091_14630</name>
</gene>
<organism evidence="3 4">
    <name type="scientific">Ravibacter arvi</name>
    <dbReference type="NCBI Taxonomy" id="2051041"/>
    <lineage>
        <taxon>Bacteria</taxon>
        <taxon>Pseudomonadati</taxon>
        <taxon>Bacteroidota</taxon>
        <taxon>Cytophagia</taxon>
        <taxon>Cytophagales</taxon>
        <taxon>Spirosomataceae</taxon>
        <taxon>Ravibacter</taxon>
    </lineage>
</organism>
<evidence type="ECO:0000256" key="2">
    <source>
        <dbReference type="SAM" id="Phobius"/>
    </source>
</evidence>
<evidence type="ECO:0008006" key="5">
    <source>
        <dbReference type="Google" id="ProtNLM"/>
    </source>
</evidence>
<dbReference type="Gene3D" id="1.10.287.1490">
    <property type="match status" value="1"/>
</dbReference>
<comment type="caution">
    <text evidence="3">The sequence shown here is derived from an EMBL/GenBank/DDBJ whole genome shotgun (WGS) entry which is preliminary data.</text>
</comment>
<evidence type="ECO:0000256" key="1">
    <source>
        <dbReference type="SAM" id="Coils"/>
    </source>
</evidence>
<evidence type="ECO:0000313" key="4">
    <source>
        <dbReference type="Proteomes" id="UP001501508"/>
    </source>
</evidence>
<accession>A0ABP8LTQ4</accession>